<dbReference type="Proteomes" id="UP001164286">
    <property type="component" value="Unassembled WGS sequence"/>
</dbReference>
<dbReference type="GeneID" id="77729838"/>
<evidence type="ECO:0000256" key="3">
    <source>
        <dbReference type="SAM" id="Phobius"/>
    </source>
</evidence>
<evidence type="ECO:0000256" key="2">
    <source>
        <dbReference type="SAM" id="MobiDB-lite"/>
    </source>
</evidence>
<name>A0AA38HGP0_9TREE</name>
<comment type="caution">
    <text evidence="4">The sequence shown here is derived from an EMBL/GenBank/DDBJ whole genome shotgun (WGS) entry which is preliminary data.</text>
</comment>
<dbReference type="EMBL" id="JAKWFO010000001">
    <property type="protein sequence ID" value="KAI9639221.1"/>
    <property type="molecule type" value="Genomic_DNA"/>
</dbReference>
<feature type="transmembrane region" description="Helical" evidence="3">
    <location>
        <begin position="284"/>
        <end position="310"/>
    </location>
</feature>
<feature type="region of interest" description="Disordered" evidence="2">
    <location>
        <begin position="223"/>
        <end position="249"/>
    </location>
</feature>
<keyword evidence="3" id="KW-0472">Membrane</keyword>
<evidence type="ECO:0000313" key="5">
    <source>
        <dbReference type="Proteomes" id="UP001164286"/>
    </source>
</evidence>
<reference evidence="4" key="1">
    <citation type="journal article" date="2022" name="G3 (Bethesda)">
        <title>High quality genome of the basidiomycete yeast Dioszegia hungarica PDD-24b-2 isolated from cloud water.</title>
        <authorList>
            <person name="Jarrige D."/>
            <person name="Haridas S."/>
            <person name="Bleykasten-Grosshans C."/>
            <person name="Joly M."/>
            <person name="Nadalig T."/>
            <person name="Sancelme M."/>
            <person name="Vuilleumier S."/>
            <person name="Grigoriev I.V."/>
            <person name="Amato P."/>
            <person name="Bringel F."/>
        </authorList>
    </citation>
    <scope>NUCLEOTIDE SEQUENCE</scope>
    <source>
        <strain evidence="4">PDD-24b-2</strain>
    </source>
</reference>
<dbReference type="AlphaFoldDB" id="A0AA38HGP0"/>
<keyword evidence="5" id="KW-1185">Reference proteome</keyword>
<sequence>MELYGYNPYYRSIPTRGGTGNMHSTIAFPGANGRRGSLPVTSPSIGIAALTASPASITSPRMPNTPVVPNGAGPGGNGNGYDTSPKRLRRVERVIKPIKSVKGPDARGMEEEVQRLLASCEAHEARMKRTKANIEDRLFPELNGALSSLSDMDREADDIVAQLDETLASTRPVLAARLSQLVATHRAKVDDMEQKATPWRTLRDRAAGLLSEDGRDLSEEVLEVEEEDVDGEDTVPNEEREQRKEEGDEAALARVEGWAEEVKNYLTSEIAVLRIQNAARKKGLVWYAFWGLISTSILAAIIGFIVSFFLSKSSTLPTIAS</sequence>
<evidence type="ECO:0000313" key="4">
    <source>
        <dbReference type="EMBL" id="KAI9639221.1"/>
    </source>
</evidence>
<gene>
    <name evidence="4" type="ORF">MKK02DRAFT_39514</name>
</gene>
<evidence type="ECO:0008006" key="6">
    <source>
        <dbReference type="Google" id="ProtNLM"/>
    </source>
</evidence>
<dbReference type="RefSeq" id="XP_052948998.1">
    <property type="nucleotide sequence ID" value="XM_053090633.1"/>
</dbReference>
<feature type="compositionally biased region" description="Acidic residues" evidence="2">
    <location>
        <begin position="223"/>
        <end position="236"/>
    </location>
</feature>
<keyword evidence="3" id="KW-0812">Transmembrane</keyword>
<proteinExistence type="predicted"/>
<accession>A0AA38HGP0</accession>
<feature type="compositionally biased region" description="Basic and acidic residues" evidence="2">
    <location>
        <begin position="237"/>
        <end position="246"/>
    </location>
</feature>
<keyword evidence="1" id="KW-0175">Coiled coil</keyword>
<evidence type="ECO:0000256" key="1">
    <source>
        <dbReference type="SAM" id="Coils"/>
    </source>
</evidence>
<keyword evidence="3" id="KW-1133">Transmembrane helix</keyword>
<organism evidence="4 5">
    <name type="scientific">Dioszegia hungarica</name>
    <dbReference type="NCBI Taxonomy" id="4972"/>
    <lineage>
        <taxon>Eukaryota</taxon>
        <taxon>Fungi</taxon>
        <taxon>Dikarya</taxon>
        <taxon>Basidiomycota</taxon>
        <taxon>Agaricomycotina</taxon>
        <taxon>Tremellomycetes</taxon>
        <taxon>Tremellales</taxon>
        <taxon>Bulleribasidiaceae</taxon>
        <taxon>Dioszegia</taxon>
    </lineage>
</organism>
<protein>
    <recommendedName>
        <fullName evidence="6">Transmembrane protein</fullName>
    </recommendedName>
</protein>
<feature type="coiled-coil region" evidence="1">
    <location>
        <begin position="106"/>
        <end position="133"/>
    </location>
</feature>